<dbReference type="InterPro" id="IPR012340">
    <property type="entry name" value="NA-bd_OB-fold"/>
</dbReference>
<dbReference type="OrthoDB" id="1305278at2759"/>
<feature type="region of interest" description="Disordered" evidence="1">
    <location>
        <begin position="195"/>
        <end position="218"/>
    </location>
</feature>
<dbReference type="SUPFAM" id="SSF50249">
    <property type="entry name" value="Nucleic acid-binding proteins"/>
    <property type="match status" value="1"/>
</dbReference>
<dbReference type="AlphaFoldDB" id="A0A9J6B5E5"/>
<evidence type="ECO:0008006" key="4">
    <source>
        <dbReference type="Google" id="ProtNLM"/>
    </source>
</evidence>
<keyword evidence="3" id="KW-1185">Reference proteome</keyword>
<evidence type="ECO:0000313" key="3">
    <source>
        <dbReference type="Proteomes" id="UP000824120"/>
    </source>
</evidence>
<organism evidence="2 3">
    <name type="scientific">Solanum commersonii</name>
    <name type="common">Commerson's wild potato</name>
    <name type="synonym">Commerson's nightshade</name>
    <dbReference type="NCBI Taxonomy" id="4109"/>
    <lineage>
        <taxon>Eukaryota</taxon>
        <taxon>Viridiplantae</taxon>
        <taxon>Streptophyta</taxon>
        <taxon>Embryophyta</taxon>
        <taxon>Tracheophyta</taxon>
        <taxon>Spermatophyta</taxon>
        <taxon>Magnoliopsida</taxon>
        <taxon>eudicotyledons</taxon>
        <taxon>Gunneridae</taxon>
        <taxon>Pentapetalae</taxon>
        <taxon>asterids</taxon>
        <taxon>lamiids</taxon>
        <taxon>Solanales</taxon>
        <taxon>Solanaceae</taxon>
        <taxon>Solanoideae</taxon>
        <taxon>Solaneae</taxon>
        <taxon>Solanum</taxon>
    </lineage>
</organism>
<name>A0A9J6B5E5_SOLCO</name>
<proteinExistence type="predicted"/>
<dbReference type="Proteomes" id="UP000824120">
    <property type="component" value="Chromosome 1"/>
</dbReference>
<evidence type="ECO:0000313" key="2">
    <source>
        <dbReference type="EMBL" id="KAG5631812.1"/>
    </source>
</evidence>
<evidence type="ECO:0000256" key="1">
    <source>
        <dbReference type="SAM" id="MobiDB-lite"/>
    </source>
</evidence>
<dbReference type="EMBL" id="JACXVP010000001">
    <property type="protein sequence ID" value="KAG5631812.1"/>
    <property type="molecule type" value="Genomic_DNA"/>
</dbReference>
<sequence>MLISFEDEVIFVANIQAQPPGQVFNVEAELSLASKDQRFSVLACSNCKQLFTRYNVRREIYCTSCHRSTHLIPRCQFKVTIKDNNSFATTIVSDEIAEKMLQLTSEEIYEICFVKKETLLLQNVEDQLNDKIFNIQMKKAIYKKIGCNAKIIHFVLPGETRCDYKPIASMTVNVTDAKKCTIELLSSGEKEYPSMANKYNSSTHKHSMEMKNPPMKKN</sequence>
<reference evidence="2 3" key="1">
    <citation type="submission" date="2020-09" db="EMBL/GenBank/DDBJ databases">
        <title>De no assembly of potato wild relative species, Solanum commersonii.</title>
        <authorList>
            <person name="Cho K."/>
        </authorList>
    </citation>
    <scope>NUCLEOTIDE SEQUENCE [LARGE SCALE GENOMIC DNA]</scope>
    <source>
        <strain evidence="2">LZ3.2</strain>
        <tissue evidence="2">Leaf</tissue>
    </source>
</reference>
<dbReference type="Gene3D" id="2.40.50.140">
    <property type="entry name" value="Nucleic acid-binding proteins"/>
    <property type="match status" value="1"/>
</dbReference>
<comment type="caution">
    <text evidence="2">The sequence shown here is derived from an EMBL/GenBank/DDBJ whole genome shotgun (WGS) entry which is preliminary data.</text>
</comment>
<accession>A0A9J6B5E5</accession>
<gene>
    <name evidence="2" type="ORF">H5410_003529</name>
</gene>
<protein>
    <recommendedName>
        <fullName evidence="4">Replication factor A C-terminal domain-containing protein</fullName>
    </recommendedName>
</protein>